<reference evidence="1" key="1">
    <citation type="submission" date="2022-06" db="EMBL/GenBank/DDBJ databases">
        <authorList>
            <consortium name="SYNGENTA / RWTH Aachen University"/>
        </authorList>
    </citation>
    <scope>NUCLEOTIDE SEQUENCE</scope>
</reference>
<dbReference type="EMBL" id="CALTRL010004732">
    <property type="protein sequence ID" value="CAH7683504.1"/>
    <property type="molecule type" value="Genomic_DNA"/>
</dbReference>
<dbReference type="Proteomes" id="UP001153365">
    <property type="component" value="Unassembled WGS sequence"/>
</dbReference>
<protein>
    <submittedName>
        <fullName evidence="1">Uncharacterized protein</fullName>
    </submittedName>
</protein>
<keyword evidence="2" id="KW-1185">Reference proteome</keyword>
<name>A0AAV0B934_PHAPC</name>
<dbReference type="AlphaFoldDB" id="A0AAV0B934"/>
<comment type="caution">
    <text evidence="1">The sequence shown here is derived from an EMBL/GenBank/DDBJ whole genome shotgun (WGS) entry which is preliminary data.</text>
</comment>
<sequence>MEREESTVSSVNVGFHSKAVISLELIERQTFTAEEFEKALHNYLGDVVEEVCENMRTIDDNFRPSTMFNNIDPTSSSAVILVYEEMRTVMLQSDSLKTQHGPDKESAIGEAGLLLAPSIQILTISSLRM</sequence>
<evidence type="ECO:0000313" key="1">
    <source>
        <dbReference type="EMBL" id="CAH7683504.1"/>
    </source>
</evidence>
<proteinExistence type="predicted"/>
<gene>
    <name evidence="1" type="ORF">PPACK8108_LOCUS17067</name>
</gene>
<evidence type="ECO:0000313" key="2">
    <source>
        <dbReference type="Proteomes" id="UP001153365"/>
    </source>
</evidence>
<accession>A0AAV0B934</accession>
<organism evidence="1 2">
    <name type="scientific">Phakopsora pachyrhizi</name>
    <name type="common">Asian soybean rust disease fungus</name>
    <dbReference type="NCBI Taxonomy" id="170000"/>
    <lineage>
        <taxon>Eukaryota</taxon>
        <taxon>Fungi</taxon>
        <taxon>Dikarya</taxon>
        <taxon>Basidiomycota</taxon>
        <taxon>Pucciniomycotina</taxon>
        <taxon>Pucciniomycetes</taxon>
        <taxon>Pucciniales</taxon>
        <taxon>Phakopsoraceae</taxon>
        <taxon>Phakopsora</taxon>
    </lineage>
</organism>